<dbReference type="AlphaFoldDB" id="Q1GV82"/>
<dbReference type="InterPro" id="IPR013879">
    <property type="entry name" value="DUF1761"/>
</dbReference>
<dbReference type="KEGG" id="sal:Sala_0719"/>
<dbReference type="EMBL" id="CP000356">
    <property type="protein sequence ID" value="ABF52440.1"/>
    <property type="molecule type" value="Genomic_DNA"/>
</dbReference>
<keyword evidence="3" id="KW-1185">Reference proteome</keyword>
<organism evidence="2 3">
    <name type="scientific">Sphingopyxis alaskensis (strain DSM 13593 / LMG 18877 / RB2256)</name>
    <name type="common">Sphingomonas alaskensis</name>
    <dbReference type="NCBI Taxonomy" id="317655"/>
    <lineage>
        <taxon>Bacteria</taxon>
        <taxon>Pseudomonadati</taxon>
        <taxon>Pseudomonadota</taxon>
        <taxon>Alphaproteobacteria</taxon>
        <taxon>Sphingomonadales</taxon>
        <taxon>Sphingomonadaceae</taxon>
        <taxon>Sphingopyxis</taxon>
    </lineage>
</organism>
<dbReference type="eggNOG" id="ENOG503015I">
    <property type="taxonomic scope" value="Bacteria"/>
</dbReference>
<dbReference type="RefSeq" id="WP_011541030.1">
    <property type="nucleotide sequence ID" value="NC_008048.1"/>
</dbReference>
<feature type="transmembrane region" description="Helical" evidence="1">
    <location>
        <begin position="115"/>
        <end position="132"/>
    </location>
</feature>
<feature type="transmembrane region" description="Helical" evidence="1">
    <location>
        <begin position="6"/>
        <end position="27"/>
    </location>
</feature>
<dbReference type="HOGENOM" id="CLU_136269_0_0_5"/>
<dbReference type="Proteomes" id="UP000006578">
    <property type="component" value="Chromosome"/>
</dbReference>
<dbReference type="OrthoDB" id="7432713at2"/>
<evidence type="ECO:0000256" key="1">
    <source>
        <dbReference type="SAM" id="Phobius"/>
    </source>
</evidence>
<feature type="transmembrane region" description="Helical" evidence="1">
    <location>
        <begin position="48"/>
        <end position="70"/>
    </location>
</feature>
<gene>
    <name evidence="2" type="ordered locus">Sala_0719</name>
</gene>
<proteinExistence type="predicted"/>
<name>Q1GV82_SPHAL</name>
<accession>Q1GV82</accession>
<keyword evidence="1" id="KW-0472">Membrane</keyword>
<sequence length="133" mass="14176">MANLDWIAIIVAAAAGFVVGGIWYGPLFGKAWMKEHGFTEEDLKQGNFALIYGATFLLSIVSAIFLGHLLAHFGAMSARSTMMISVGVALGFIVPAVGTNYLFSRASGKLFAIDAGYWLLFYAAMGAVFVLLG</sequence>
<reference evidence="2 3" key="1">
    <citation type="journal article" date="2009" name="Proc. Natl. Acad. Sci. U.S.A.">
        <title>The genomic basis of trophic strategy in marine bacteria.</title>
        <authorList>
            <person name="Lauro F.M."/>
            <person name="McDougald D."/>
            <person name="Thomas T."/>
            <person name="Williams T.J."/>
            <person name="Egan S."/>
            <person name="Rice S."/>
            <person name="DeMaere M.Z."/>
            <person name="Ting L."/>
            <person name="Ertan H."/>
            <person name="Johnson J."/>
            <person name="Ferriera S."/>
            <person name="Lapidus A."/>
            <person name="Anderson I."/>
            <person name="Kyrpides N."/>
            <person name="Munk A.C."/>
            <person name="Detter C."/>
            <person name="Han C.S."/>
            <person name="Brown M.V."/>
            <person name="Robb F.T."/>
            <person name="Kjelleberg S."/>
            <person name="Cavicchioli R."/>
        </authorList>
    </citation>
    <scope>NUCLEOTIDE SEQUENCE [LARGE SCALE GENOMIC DNA]</scope>
    <source>
        <strain evidence="3">DSM 13593 / LMG 18877 / RB2256</strain>
    </source>
</reference>
<keyword evidence="1" id="KW-0812">Transmembrane</keyword>
<evidence type="ECO:0000313" key="3">
    <source>
        <dbReference type="Proteomes" id="UP000006578"/>
    </source>
</evidence>
<feature type="transmembrane region" description="Helical" evidence="1">
    <location>
        <begin position="82"/>
        <end position="103"/>
    </location>
</feature>
<dbReference type="Pfam" id="PF08570">
    <property type="entry name" value="DUF1761"/>
    <property type="match status" value="1"/>
</dbReference>
<evidence type="ECO:0000313" key="2">
    <source>
        <dbReference type="EMBL" id="ABF52440.1"/>
    </source>
</evidence>
<protein>
    <recommendedName>
        <fullName evidence="4">DUF1761 domain-containing protein</fullName>
    </recommendedName>
</protein>
<evidence type="ECO:0008006" key="4">
    <source>
        <dbReference type="Google" id="ProtNLM"/>
    </source>
</evidence>
<keyword evidence="1" id="KW-1133">Transmembrane helix</keyword>